<comment type="caution">
    <text evidence="4">The sequence shown here is derived from an EMBL/GenBank/DDBJ whole genome shotgun (WGS) entry which is preliminary data.</text>
</comment>
<reference evidence="4" key="2">
    <citation type="submission" date="2022-07" db="EMBL/GenBank/DDBJ databases">
        <authorList>
            <person name="Goncalves M.F.M."/>
            <person name="Hilario S."/>
            <person name="Van De Peer Y."/>
            <person name="Esteves A.C."/>
            <person name="Alves A."/>
        </authorList>
    </citation>
    <scope>NUCLEOTIDE SEQUENCE</scope>
    <source>
        <strain evidence="4">MUM 19.33</strain>
    </source>
</reference>
<feature type="domain" description="Enoyl reductase (ER)" evidence="3">
    <location>
        <begin position="19"/>
        <end position="346"/>
    </location>
</feature>
<evidence type="ECO:0000256" key="1">
    <source>
        <dbReference type="ARBA" id="ARBA00008072"/>
    </source>
</evidence>
<dbReference type="SUPFAM" id="SSF50129">
    <property type="entry name" value="GroES-like"/>
    <property type="match status" value="1"/>
</dbReference>
<dbReference type="AlphaFoldDB" id="A0A9Q0BAC5"/>
<dbReference type="PANTHER" id="PTHR45348">
    <property type="entry name" value="HYPOTHETICAL OXIDOREDUCTASE (EUROFUNG)"/>
    <property type="match status" value="1"/>
</dbReference>
<dbReference type="Pfam" id="PF08240">
    <property type="entry name" value="ADH_N"/>
    <property type="match status" value="1"/>
</dbReference>
<dbReference type="Gene3D" id="3.40.50.720">
    <property type="entry name" value="NAD(P)-binding Rossmann-like Domain"/>
    <property type="match status" value="1"/>
</dbReference>
<accession>A0A9Q0BAC5</accession>
<evidence type="ECO:0000256" key="2">
    <source>
        <dbReference type="ARBA" id="ARBA00023002"/>
    </source>
</evidence>
<dbReference type="InterPro" id="IPR036291">
    <property type="entry name" value="NAD(P)-bd_dom_sf"/>
</dbReference>
<comment type="similarity">
    <text evidence="1">Belongs to the zinc-containing alcohol dehydrogenase family.</text>
</comment>
<reference evidence="4" key="1">
    <citation type="journal article" date="2021" name="J Fungi (Basel)">
        <title>Genomic and Metabolomic Analyses of the Marine Fungus Emericellopsis cladophorae: Insights into Saltwater Adaptability Mechanisms and Its Biosynthetic Potential.</title>
        <authorList>
            <person name="Goncalves M.F.M."/>
            <person name="Hilario S."/>
            <person name="Van de Peer Y."/>
            <person name="Esteves A.C."/>
            <person name="Alves A."/>
        </authorList>
    </citation>
    <scope>NUCLEOTIDE SEQUENCE</scope>
    <source>
        <strain evidence="4">MUM 19.33</strain>
    </source>
</reference>
<dbReference type="GeneID" id="75829476"/>
<dbReference type="GO" id="GO:0016651">
    <property type="term" value="F:oxidoreductase activity, acting on NAD(P)H"/>
    <property type="evidence" value="ECO:0007669"/>
    <property type="project" value="InterPro"/>
</dbReference>
<dbReference type="Pfam" id="PF00107">
    <property type="entry name" value="ADH_zinc_N"/>
    <property type="match status" value="1"/>
</dbReference>
<dbReference type="SUPFAM" id="SSF51735">
    <property type="entry name" value="NAD(P)-binding Rossmann-fold domains"/>
    <property type="match status" value="1"/>
</dbReference>
<dbReference type="InterPro" id="IPR047122">
    <property type="entry name" value="Trans-enoyl_RdTase-like"/>
</dbReference>
<dbReference type="SMART" id="SM00829">
    <property type="entry name" value="PKS_ER"/>
    <property type="match status" value="1"/>
</dbReference>
<dbReference type="InterPro" id="IPR011032">
    <property type="entry name" value="GroES-like_sf"/>
</dbReference>
<dbReference type="InterPro" id="IPR013149">
    <property type="entry name" value="ADH-like_C"/>
</dbReference>
<dbReference type="PANTHER" id="PTHR45348:SF2">
    <property type="entry name" value="ZINC-TYPE ALCOHOL DEHYDROGENASE-LIKE PROTEIN C2E1P3.01"/>
    <property type="match status" value="1"/>
</dbReference>
<keyword evidence="2" id="KW-0560">Oxidoreductase</keyword>
<dbReference type="InterPro" id="IPR013154">
    <property type="entry name" value="ADH-like_N"/>
</dbReference>
<sequence length="355" mass="37997">MNGPKTTKAVVVVELTKAAVRDVLQPKVRNGWLLVRVKAVAINPTDWKHVAWAAADVGCRVGCDYAGVVEEVGANVTNFKPGDRITGWIHGSNRANHESGAFAELAIAKACVQMKIPDNMSFEEAASLGVALMTVGQGMYKKLELPLPTAPAKSPFPVLICGGSTSTGMAGIQLAKLSGLTVITTCSARNFDLVKSLGADAAFDYNSPTCGKDIKRFTNNKLLYSWDCTGDGAGICAVAMSDAEPGTYGTIMPADYELLARTNPKVTGQEFMRGYDTQGEFYYWLGDVPVQPDPTEMEFYRLFLELTQRLLESGAIKPLRTSLNKTGGGLEGVAKGLAELQAGLVLSAEKLVYTI</sequence>
<organism evidence="4 5">
    <name type="scientific">Emericellopsis cladophorae</name>
    <dbReference type="NCBI Taxonomy" id="2686198"/>
    <lineage>
        <taxon>Eukaryota</taxon>
        <taxon>Fungi</taxon>
        <taxon>Dikarya</taxon>
        <taxon>Ascomycota</taxon>
        <taxon>Pezizomycotina</taxon>
        <taxon>Sordariomycetes</taxon>
        <taxon>Hypocreomycetidae</taxon>
        <taxon>Hypocreales</taxon>
        <taxon>Bionectriaceae</taxon>
        <taxon>Emericellopsis</taxon>
    </lineage>
</organism>
<dbReference type="Proteomes" id="UP001055219">
    <property type="component" value="Unassembled WGS sequence"/>
</dbReference>
<evidence type="ECO:0000313" key="4">
    <source>
        <dbReference type="EMBL" id="KAI6777651.1"/>
    </source>
</evidence>
<evidence type="ECO:0000313" key="5">
    <source>
        <dbReference type="Proteomes" id="UP001055219"/>
    </source>
</evidence>
<dbReference type="RefSeq" id="XP_051358507.1">
    <property type="nucleotide sequence ID" value="XM_051510607.1"/>
</dbReference>
<dbReference type="EMBL" id="JAGIXG020000135">
    <property type="protein sequence ID" value="KAI6777651.1"/>
    <property type="molecule type" value="Genomic_DNA"/>
</dbReference>
<name>A0A9Q0BAC5_9HYPO</name>
<keyword evidence="5" id="KW-1185">Reference proteome</keyword>
<dbReference type="Gene3D" id="3.90.180.10">
    <property type="entry name" value="Medium-chain alcohol dehydrogenases, catalytic domain"/>
    <property type="match status" value="1"/>
</dbReference>
<evidence type="ECO:0000259" key="3">
    <source>
        <dbReference type="SMART" id="SM00829"/>
    </source>
</evidence>
<gene>
    <name evidence="4" type="ORF">J7T54_002970</name>
</gene>
<protein>
    <submittedName>
        <fullName evidence="4">Alcohol dehydrogenase</fullName>
    </submittedName>
</protein>
<dbReference type="OrthoDB" id="48317at2759"/>
<proteinExistence type="inferred from homology"/>
<dbReference type="CDD" id="cd08249">
    <property type="entry name" value="enoyl_reductase_like"/>
    <property type="match status" value="1"/>
</dbReference>
<dbReference type="InterPro" id="IPR020843">
    <property type="entry name" value="ER"/>
</dbReference>